<name>A0A5D2WSF1_GOSMU</name>
<keyword evidence="2" id="KW-1185">Reference proteome</keyword>
<proteinExistence type="predicted"/>
<protein>
    <submittedName>
        <fullName evidence="1">Uncharacterized protein</fullName>
    </submittedName>
</protein>
<dbReference type="Proteomes" id="UP000323597">
    <property type="component" value="Chromosome A12"/>
</dbReference>
<sequence>MKFPLNNSRDFAWVNSYTIIRHNVSKKSDLLRPKFTLTELGIQFLVSQVNQYVVNKDHQKLIQIRPKIVVHQIHKYRRGISQTKGHDKELIMPISCPKCSLRYILLFHP</sequence>
<reference evidence="1 2" key="1">
    <citation type="submission" date="2019-07" db="EMBL/GenBank/DDBJ databases">
        <title>WGS assembly of Gossypium mustelinum.</title>
        <authorList>
            <person name="Chen Z.J."/>
            <person name="Sreedasyam A."/>
            <person name="Ando A."/>
            <person name="Song Q."/>
            <person name="De L."/>
            <person name="Hulse-Kemp A."/>
            <person name="Ding M."/>
            <person name="Ye W."/>
            <person name="Kirkbride R."/>
            <person name="Jenkins J."/>
            <person name="Plott C."/>
            <person name="Lovell J."/>
            <person name="Lin Y.-M."/>
            <person name="Vaughn R."/>
            <person name="Liu B."/>
            <person name="Li W."/>
            <person name="Simpson S."/>
            <person name="Scheffler B."/>
            <person name="Saski C."/>
            <person name="Grover C."/>
            <person name="Hu G."/>
            <person name="Conover J."/>
            <person name="Carlson J."/>
            <person name="Shu S."/>
            <person name="Boston L."/>
            <person name="Williams M."/>
            <person name="Peterson D."/>
            <person name="Mcgee K."/>
            <person name="Jones D."/>
            <person name="Wendel J."/>
            <person name="Stelly D."/>
            <person name="Grimwood J."/>
            <person name="Schmutz J."/>
        </authorList>
    </citation>
    <scope>NUCLEOTIDE SEQUENCE [LARGE SCALE GENOMIC DNA]</scope>
    <source>
        <strain evidence="1">1408120.09</strain>
    </source>
</reference>
<gene>
    <name evidence="1" type="ORF">E1A91_A12G100400v1</name>
</gene>
<dbReference type="EMBL" id="CM017647">
    <property type="protein sequence ID" value="TYJ04576.1"/>
    <property type="molecule type" value="Genomic_DNA"/>
</dbReference>
<evidence type="ECO:0000313" key="1">
    <source>
        <dbReference type="EMBL" id="TYJ04576.1"/>
    </source>
</evidence>
<organism evidence="1 2">
    <name type="scientific">Gossypium mustelinum</name>
    <name type="common">Cotton</name>
    <name type="synonym">Gossypium caicoense</name>
    <dbReference type="NCBI Taxonomy" id="34275"/>
    <lineage>
        <taxon>Eukaryota</taxon>
        <taxon>Viridiplantae</taxon>
        <taxon>Streptophyta</taxon>
        <taxon>Embryophyta</taxon>
        <taxon>Tracheophyta</taxon>
        <taxon>Spermatophyta</taxon>
        <taxon>Magnoliopsida</taxon>
        <taxon>eudicotyledons</taxon>
        <taxon>Gunneridae</taxon>
        <taxon>Pentapetalae</taxon>
        <taxon>rosids</taxon>
        <taxon>malvids</taxon>
        <taxon>Malvales</taxon>
        <taxon>Malvaceae</taxon>
        <taxon>Malvoideae</taxon>
        <taxon>Gossypium</taxon>
    </lineage>
</organism>
<accession>A0A5D2WSF1</accession>
<dbReference type="AlphaFoldDB" id="A0A5D2WSF1"/>
<evidence type="ECO:0000313" key="2">
    <source>
        <dbReference type="Proteomes" id="UP000323597"/>
    </source>
</evidence>